<feature type="transmembrane region" description="Helical" evidence="6">
    <location>
        <begin position="340"/>
        <end position="364"/>
    </location>
</feature>
<keyword evidence="2" id="KW-1003">Cell membrane</keyword>
<feature type="transmembrane region" description="Helical" evidence="6">
    <location>
        <begin position="284"/>
        <end position="315"/>
    </location>
</feature>
<feature type="transmembrane region" description="Helical" evidence="6">
    <location>
        <begin position="20"/>
        <end position="39"/>
    </location>
</feature>
<dbReference type="PATRIC" id="fig|1029756.8.peg.2457"/>
<feature type="transmembrane region" description="Helical" evidence="6">
    <location>
        <begin position="781"/>
        <end position="803"/>
    </location>
</feature>
<dbReference type="Proteomes" id="UP000018542">
    <property type="component" value="Chromosome"/>
</dbReference>
<dbReference type="KEGG" id="hni:W911_11835"/>
<proteinExistence type="predicted"/>
<feature type="transmembrane region" description="Helical" evidence="6">
    <location>
        <begin position="411"/>
        <end position="437"/>
    </location>
</feature>
<evidence type="ECO:0000256" key="5">
    <source>
        <dbReference type="ARBA" id="ARBA00023136"/>
    </source>
</evidence>
<feature type="transmembrane region" description="Helical" evidence="6">
    <location>
        <begin position="241"/>
        <end position="264"/>
    </location>
</feature>
<evidence type="ECO:0000259" key="7">
    <source>
        <dbReference type="Pfam" id="PF02687"/>
    </source>
</evidence>
<evidence type="ECO:0000256" key="4">
    <source>
        <dbReference type="ARBA" id="ARBA00022989"/>
    </source>
</evidence>
<feature type="transmembrane region" description="Helical" evidence="6">
    <location>
        <begin position="739"/>
        <end position="769"/>
    </location>
</feature>
<keyword evidence="10" id="KW-1185">Reference proteome</keyword>
<feature type="transmembrane region" description="Helical" evidence="6">
    <location>
        <begin position="458"/>
        <end position="478"/>
    </location>
</feature>
<feature type="domain" description="ABC3 transporter permease C-terminal" evidence="7">
    <location>
        <begin position="243"/>
        <end position="367"/>
    </location>
</feature>
<feature type="domain" description="MacB-like periplasmic core" evidence="8">
    <location>
        <begin position="463"/>
        <end position="658"/>
    </location>
</feature>
<dbReference type="Pfam" id="PF02687">
    <property type="entry name" value="FtsX"/>
    <property type="match status" value="2"/>
</dbReference>
<evidence type="ECO:0000259" key="8">
    <source>
        <dbReference type="Pfam" id="PF12704"/>
    </source>
</evidence>
<dbReference type="GO" id="GO:0005886">
    <property type="term" value="C:plasma membrane"/>
    <property type="evidence" value="ECO:0007669"/>
    <property type="project" value="UniProtKB-SubCell"/>
</dbReference>
<accession>V5SEI6</accession>
<dbReference type="InterPro" id="IPR025857">
    <property type="entry name" value="MacB_PCD"/>
</dbReference>
<reference evidence="9 10" key="1">
    <citation type="journal article" date="2014" name="Genome Announc.">
        <title>Complete Genome Sequence of Hyphomicrobium nitrativorans Strain NL23, a Denitrifying Bacterium Isolated from Biofilm of a Methanol-Fed Denitrification System Treating Seawater at the Montreal Biodome.</title>
        <authorList>
            <person name="Martineau C."/>
            <person name="Villeneuve C."/>
            <person name="Mauffrey F."/>
            <person name="Villemur R."/>
        </authorList>
    </citation>
    <scope>NUCLEOTIDE SEQUENCE [LARGE SCALE GENOMIC DNA]</scope>
    <source>
        <strain evidence="9">NL23</strain>
    </source>
</reference>
<dbReference type="EMBL" id="CP006912">
    <property type="protein sequence ID" value="AHB48938.1"/>
    <property type="molecule type" value="Genomic_DNA"/>
</dbReference>
<feature type="domain" description="ABC3 transporter permease C-terminal" evidence="7">
    <location>
        <begin position="692"/>
        <end position="810"/>
    </location>
</feature>
<comment type="subcellular location">
    <subcellularLocation>
        <location evidence="1">Cell membrane</location>
        <topology evidence="1">Multi-pass membrane protein</topology>
    </subcellularLocation>
</comment>
<feature type="transmembrane region" description="Helical" evidence="6">
    <location>
        <begin position="685"/>
        <end position="710"/>
    </location>
</feature>
<dbReference type="PANTHER" id="PTHR30287">
    <property type="entry name" value="MEMBRANE COMPONENT OF PREDICTED ABC SUPERFAMILY METABOLITE UPTAKE TRANSPORTER"/>
    <property type="match status" value="1"/>
</dbReference>
<evidence type="ECO:0000256" key="6">
    <source>
        <dbReference type="SAM" id="Phobius"/>
    </source>
</evidence>
<sequence>MSQAFWTFAALLSHWRRHRANFATVMVGLVVATALWSGVQALNSQARQSYDRAARLVGEAGAPALVSAQGAFVSQEQYVALRRAGFKVSPVLEGTVRIGGAAYRLVGMEPLTRPGGAVLTGLENASDLEGFLRAPGQTLAAPQTLADLGAAAGTRIKTDQGTLLPPAVGQHTVAPGLVVVDIGIAQAVLGRPGQLTRLIAASDAALDEAALAAVAGDALRIEAPEETGDLARLTESFHLNLTAFGLLAFIVGLFIVHASIGLAFEQRLGTVRTLRASGVSLSTLVVVSIFEVLLLALVAGVIGMICGYVIAAVLLPDVALSLRGIYGADVGRTLALEPRWWVSGLGMALCGALIASAASLVKVARMPVVALGRPLAWREAHEAMLRRQGVVAVLCLTIALMAFVLGEGLVAGFVVIAGVLLGAALLLPLGLVALLRLGEGASQGALARWFWADTRRQLSGLSLALMALLLALSANVGVGTMVEGFRKTFTGWLDERLNSEIYVTATDAAAGRRIADWLEREKAVTAVLPVWRTETRIGAWPVDIYGLRDHATYRDHFSLLSAMPKAWDRVSEGTGVLVSEQLAQRMSFGLGTEIAIPTDEGLWKVPVVGIFADYGNPKGQVRIGVDHLVRHWPDARRTHYSVRTAPDAAASVIERMRAAFGEGLAQVSDQAALKSMSLRIFERTFAVTSALNTLTLIVSGIALFASLLTLADVRIAQLAPVWALGVTRRRLVDLEVGKVLVLAAMTAVLAVPLGLLLAWCLVAIVNVQAFGWRLPFHVFPLQWGVVLVLALITAFVAALLPVLRLSRTAPADLLKVFANER</sequence>
<evidence type="ECO:0000313" key="9">
    <source>
        <dbReference type="EMBL" id="AHB48938.1"/>
    </source>
</evidence>
<dbReference type="InterPro" id="IPR038766">
    <property type="entry name" value="Membrane_comp_ABC_pdt"/>
</dbReference>
<feature type="transmembrane region" description="Helical" evidence="6">
    <location>
        <begin position="385"/>
        <end position="405"/>
    </location>
</feature>
<evidence type="ECO:0000256" key="3">
    <source>
        <dbReference type="ARBA" id="ARBA00022692"/>
    </source>
</evidence>
<gene>
    <name evidence="9" type="ORF">W911_11835</name>
</gene>
<dbReference type="STRING" id="1029756.W911_11835"/>
<dbReference type="Pfam" id="PF12704">
    <property type="entry name" value="MacB_PCD"/>
    <property type="match status" value="1"/>
</dbReference>
<evidence type="ECO:0000256" key="1">
    <source>
        <dbReference type="ARBA" id="ARBA00004651"/>
    </source>
</evidence>
<dbReference type="AlphaFoldDB" id="V5SEI6"/>
<dbReference type="HOGENOM" id="CLU_012341_0_1_5"/>
<dbReference type="PANTHER" id="PTHR30287:SF2">
    <property type="entry name" value="BLL1001 PROTEIN"/>
    <property type="match status" value="1"/>
</dbReference>
<dbReference type="RefSeq" id="WP_023787708.1">
    <property type="nucleotide sequence ID" value="NC_022997.1"/>
</dbReference>
<evidence type="ECO:0000256" key="2">
    <source>
        <dbReference type="ARBA" id="ARBA00022475"/>
    </source>
</evidence>
<keyword evidence="3 6" id="KW-0812">Transmembrane</keyword>
<name>V5SEI6_9HYPH</name>
<dbReference type="InterPro" id="IPR003838">
    <property type="entry name" value="ABC3_permease_C"/>
</dbReference>
<protein>
    <submittedName>
        <fullName evidence="9">ABC transporter permease</fullName>
    </submittedName>
</protein>
<keyword evidence="4 6" id="KW-1133">Transmembrane helix</keyword>
<organism evidence="9 10">
    <name type="scientific">Hyphomicrobium nitrativorans NL23</name>
    <dbReference type="NCBI Taxonomy" id="1029756"/>
    <lineage>
        <taxon>Bacteria</taxon>
        <taxon>Pseudomonadati</taxon>
        <taxon>Pseudomonadota</taxon>
        <taxon>Alphaproteobacteria</taxon>
        <taxon>Hyphomicrobiales</taxon>
        <taxon>Hyphomicrobiaceae</taxon>
        <taxon>Hyphomicrobium</taxon>
    </lineage>
</organism>
<keyword evidence="5 6" id="KW-0472">Membrane</keyword>
<evidence type="ECO:0000313" key="10">
    <source>
        <dbReference type="Proteomes" id="UP000018542"/>
    </source>
</evidence>